<organism evidence="1 2">
    <name type="scientific">Paxillus rubicundulus Ve08.2h10</name>
    <dbReference type="NCBI Taxonomy" id="930991"/>
    <lineage>
        <taxon>Eukaryota</taxon>
        <taxon>Fungi</taxon>
        <taxon>Dikarya</taxon>
        <taxon>Basidiomycota</taxon>
        <taxon>Agaricomycotina</taxon>
        <taxon>Agaricomycetes</taxon>
        <taxon>Agaricomycetidae</taxon>
        <taxon>Boletales</taxon>
        <taxon>Paxilineae</taxon>
        <taxon>Paxillaceae</taxon>
        <taxon>Paxillus</taxon>
    </lineage>
</organism>
<evidence type="ECO:0000313" key="1">
    <source>
        <dbReference type="EMBL" id="KIK94557.1"/>
    </source>
</evidence>
<keyword evidence="2" id="KW-1185">Reference proteome</keyword>
<reference evidence="2" key="2">
    <citation type="submission" date="2015-01" db="EMBL/GenBank/DDBJ databases">
        <title>Evolutionary Origins and Diversification of the Mycorrhizal Mutualists.</title>
        <authorList>
            <consortium name="DOE Joint Genome Institute"/>
            <consortium name="Mycorrhizal Genomics Consortium"/>
            <person name="Kohler A."/>
            <person name="Kuo A."/>
            <person name="Nagy L.G."/>
            <person name="Floudas D."/>
            <person name="Copeland A."/>
            <person name="Barry K.W."/>
            <person name="Cichocki N."/>
            <person name="Veneault-Fourrey C."/>
            <person name="LaButti K."/>
            <person name="Lindquist E.A."/>
            <person name="Lipzen A."/>
            <person name="Lundell T."/>
            <person name="Morin E."/>
            <person name="Murat C."/>
            <person name="Riley R."/>
            <person name="Ohm R."/>
            <person name="Sun H."/>
            <person name="Tunlid A."/>
            <person name="Henrissat B."/>
            <person name="Grigoriev I.V."/>
            <person name="Hibbett D.S."/>
            <person name="Martin F."/>
        </authorList>
    </citation>
    <scope>NUCLEOTIDE SEQUENCE [LARGE SCALE GENOMIC DNA]</scope>
    <source>
        <strain evidence="2">Ve08.2h10</strain>
    </source>
</reference>
<accession>A0A0D0DBK3</accession>
<evidence type="ECO:0000313" key="2">
    <source>
        <dbReference type="Proteomes" id="UP000054538"/>
    </source>
</evidence>
<protein>
    <submittedName>
        <fullName evidence="1">Uncharacterized protein</fullName>
    </submittedName>
</protein>
<name>A0A0D0DBK3_9AGAM</name>
<gene>
    <name evidence="1" type="ORF">PAXRUDRAFT_441238</name>
</gene>
<dbReference type="Proteomes" id="UP000054538">
    <property type="component" value="Unassembled WGS sequence"/>
</dbReference>
<sequence length="157" mass="18121">MLSNPWTVHRTAQCFVLDIKCHGSSDKLSSRTWMFFLESVPVNSSIKFVSYISCRTMCVFSPVPPGIFLLDKHYWAAQYGELFIYIVPLPLKTHFQRYNGATHEGTPRKSLRNPVVNLTGHIRKTGEYPVAYGGFSDVWRCRMQWNQSPTRVRFGVK</sequence>
<proteinExistence type="predicted"/>
<dbReference type="HOGENOM" id="CLU_1678488_0_0_1"/>
<dbReference type="OrthoDB" id="2693191at2759"/>
<reference evidence="1 2" key="1">
    <citation type="submission" date="2014-04" db="EMBL/GenBank/DDBJ databases">
        <authorList>
            <consortium name="DOE Joint Genome Institute"/>
            <person name="Kuo A."/>
            <person name="Kohler A."/>
            <person name="Jargeat P."/>
            <person name="Nagy L.G."/>
            <person name="Floudas D."/>
            <person name="Copeland A."/>
            <person name="Barry K.W."/>
            <person name="Cichocki N."/>
            <person name="Veneault-Fourrey C."/>
            <person name="LaButti K."/>
            <person name="Lindquist E.A."/>
            <person name="Lipzen A."/>
            <person name="Lundell T."/>
            <person name="Morin E."/>
            <person name="Murat C."/>
            <person name="Sun H."/>
            <person name="Tunlid A."/>
            <person name="Henrissat B."/>
            <person name="Grigoriev I.V."/>
            <person name="Hibbett D.S."/>
            <person name="Martin F."/>
            <person name="Nordberg H.P."/>
            <person name="Cantor M.N."/>
            <person name="Hua S.X."/>
        </authorList>
    </citation>
    <scope>NUCLEOTIDE SEQUENCE [LARGE SCALE GENOMIC DNA]</scope>
    <source>
        <strain evidence="1 2">Ve08.2h10</strain>
    </source>
</reference>
<dbReference type="EMBL" id="KN825098">
    <property type="protein sequence ID" value="KIK94557.1"/>
    <property type="molecule type" value="Genomic_DNA"/>
</dbReference>
<dbReference type="AlphaFoldDB" id="A0A0D0DBK3"/>
<dbReference type="InParanoid" id="A0A0D0DBK3"/>